<comment type="subcellular location">
    <subcellularLocation>
        <location evidence="1">Nucleus</location>
    </subcellularLocation>
</comment>
<dbReference type="WBParaSite" id="PSAMB.scaffold1403size31945.g12978.t1">
    <property type="protein sequence ID" value="PSAMB.scaffold1403size31945.g12978.t1"/>
    <property type="gene ID" value="PSAMB.scaffold1403size31945.g12978"/>
</dbReference>
<dbReference type="FunFam" id="2.30.30.140:FF:000026">
    <property type="entry name" value="SAGA-associated factor 29 homolog"/>
    <property type="match status" value="1"/>
</dbReference>
<dbReference type="InterPro" id="IPR047287">
    <property type="entry name" value="Tudor_SGF29_rpt2"/>
</dbReference>
<dbReference type="GO" id="GO:0005634">
    <property type="term" value="C:nucleus"/>
    <property type="evidence" value="ECO:0007669"/>
    <property type="project" value="UniProtKB-SubCell"/>
</dbReference>
<evidence type="ECO:0000259" key="6">
    <source>
        <dbReference type="PROSITE" id="PS51518"/>
    </source>
</evidence>
<dbReference type="PROSITE" id="PS51518">
    <property type="entry name" value="SGF29_C"/>
    <property type="match status" value="1"/>
</dbReference>
<evidence type="ECO:0000313" key="7">
    <source>
        <dbReference type="Proteomes" id="UP000887566"/>
    </source>
</evidence>
<reference evidence="8" key="1">
    <citation type="submission" date="2022-11" db="UniProtKB">
        <authorList>
            <consortium name="WormBaseParasite"/>
        </authorList>
    </citation>
    <scope>IDENTIFICATION</scope>
</reference>
<dbReference type="Proteomes" id="UP000887566">
    <property type="component" value="Unplaced"/>
</dbReference>
<dbReference type="PANTHER" id="PTHR21539">
    <property type="entry name" value="SAGA-ASSOCIATED FACTOR 29"/>
    <property type="match status" value="1"/>
</dbReference>
<name>A0A914UZV4_9BILA</name>
<keyword evidence="4" id="KW-0804">Transcription</keyword>
<evidence type="ECO:0000313" key="8">
    <source>
        <dbReference type="WBParaSite" id="PSAMB.scaffold1403size31945.g12978.t1"/>
    </source>
</evidence>
<dbReference type="GO" id="GO:0000124">
    <property type="term" value="C:SAGA complex"/>
    <property type="evidence" value="ECO:0007669"/>
    <property type="project" value="InterPro"/>
</dbReference>
<evidence type="ECO:0000256" key="4">
    <source>
        <dbReference type="ARBA" id="ARBA00023163"/>
    </source>
</evidence>
<proteinExistence type="predicted"/>
<keyword evidence="3" id="KW-0175">Coiled coil</keyword>
<keyword evidence="2" id="KW-0805">Transcription regulation</keyword>
<evidence type="ECO:0000256" key="5">
    <source>
        <dbReference type="ARBA" id="ARBA00023242"/>
    </source>
</evidence>
<evidence type="ECO:0000256" key="1">
    <source>
        <dbReference type="ARBA" id="ARBA00004123"/>
    </source>
</evidence>
<dbReference type="GO" id="GO:0140672">
    <property type="term" value="C:ATAC complex"/>
    <property type="evidence" value="ECO:0007669"/>
    <property type="project" value="UniProtKB-ARBA"/>
</dbReference>
<dbReference type="PANTHER" id="PTHR21539:SF0">
    <property type="entry name" value="SAGA-ASSOCIATED FACTOR 29"/>
    <property type="match status" value="1"/>
</dbReference>
<keyword evidence="7" id="KW-1185">Reference proteome</keyword>
<dbReference type="AlphaFoldDB" id="A0A914UZV4"/>
<dbReference type="FunFam" id="2.30.30.140:FF:000029">
    <property type="entry name" value="SAGA-associated factor 29 homolog"/>
    <property type="match status" value="1"/>
</dbReference>
<dbReference type="CDD" id="cd20393">
    <property type="entry name" value="Tudor_SGF29_rpt1"/>
    <property type="match status" value="1"/>
</dbReference>
<organism evidence="7 8">
    <name type="scientific">Plectus sambesii</name>
    <dbReference type="NCBI Taxonomy" id="2011161"/>
    <lineage>
        <taxon>Eukaryota</taxon>
        <taxon>Metazoa</taxon>
        <taxon>Ecdysozoa</taxon>
        <taxon>Nematoda</taxon>
        <taxon>Chromadorea</taxon>
        <taxon>Plectida</taxon>
        <taxon>Plectina</taxon>
        <taxon>Plectoidea</taxon>
        <taxon>Plectidae</taxon>
        <taxon>Plectus</taxon>
    </lineage>
</organism>
<keyword evidence="5" id="KW-0539">Nucleus</keyword>
<evidence type="ECO:0000256" key="2">
    <source>
        <dbReference type="ARBA" id="ARBA00023015"/>
    </source>
</evidence>
<protein>
    <submittedName>
        <fullName evidence="8">SGF29 C-terminal domain-containing protein</fullName>
    </submittedName>
</protein>
<dbReference type="InterPro" id="IPR047288">
    <property type="entry name" value="Tudor_SGF29_rpt1"/>
</dbReference>
<dbReference type="InterPro" id="IPR037802">
    <property type="entry name" value="SGF29"/>
</dbReference>
<dbReference type="Pfam" id="PF07039">
    <property type="entry name" value="SGF29_Tudor"/>
    <property type="match status" value="1"/>
</dbReference>
<feature type="domain" description="SGF29 C-terminal" evidence="6">
    <location>
        <begin position="163"/>
        <end position="303"/>
    </location>
</feature>
<dbReference type="Gene3D" id="2.30.30.140">
    <property type="match status" value="2"/>
</dbReference>
<dbReference type="CDD" id="cd20394">
    <property type="entry name" value="Tudor_SGF29_rpt2"/>
    <property type="match status" value="1"/>
</dbReference>
<sequence>MVRATPSKKTTEVGEYEAKVNDALAELHRKIHSGHSKKLKVDDSLRAVEALYDKIRNEPHLSNQNRSKLKTLYGSALKDCQTEAEALRKCLSDIVYIRRLRLEKRVAARRAAQAAQGAAKAAPTIRRGALMVLLQQSANTLPLFVGKLGESPPTLCGAIPEDAGHVSEQGDAVAALVKGDEDEENWILAEIVSHNAQTSKYEVEDVDEEQKLRYQLPKRKIIALPQWRANPETDGDALFPQDAVVLALYPQTTCFYKGVIEQVPVLPTDDYLVAFEDSSYPSGYSPPLPVPQRYVVAYKDVKK</sequence>
<dbReference type="InterPro" id="IPR010750">
    <property type="entry name" value="SGF29_tudor-like_dom"/>
</dbReference>
<evidence type="ECO:0000256" key="3">
    <source>
        <dbReference type="ARBA" id="ARBA00023054"/>
    </source>
</evidence>
<accession>A0A914UZV4</accession>